<dbReference type="PANTHER" id="PTHR13504">
    <property type="entry name" value="FIDO DOMAIN-CONTAINING PROTEIN DDB_G0283145"/>
    <property type="match status" value="1"/>
</dbReference>
<feature type="domain" description="Fido" evidence="3">
    <location>
        <begin position="111"/>
        <end position="262"/>
    </location>
</feature>
<dbReference type="InterPro" id="IPR025230">
    <property type="entry name" value="DUF4172"/>
</dbReference>
<dbReference type="GO" id="GO:0005524">
    <property type="term" value="F:ATP binding"/>
    <property type="evidence" value="ECO:0007669"/>
    <property type="project" value="UniProtKB-KW"/>
</dbReference>
<dbReference type="EMBL" id="FWXB01000025">
    <property type="protein sequence ID" value="SMC14413.1"/>
    <property type="molecule type" value="Genomic_DNA"/>
</dbReference>
<dbReference type="RefSeq" id="WP_085802313.1">
    <property type="nucleotide sequence ID" value="NZ_FWXB01000025.1"/>
</dbReference>
<keyword evidence="4" id="KW-0808">Transferase</keyword>
<accession>A0A1X7BXS1</accession>
<dbReference type="PROSITE" id="PS51459">
    <property type="entry name" value="FIDO"/>
    <property type="match status" value="1"/>
</dbReference>
<dbReference type="GO" id="GO:0016779">
    <property type="term" value="F:nucleotidyltransferase activity"/>
    <property type="evidence" value="ECO:0007669"/>
    <property type="project" value="UniProtKB-KW"/>
</dbReference>
<dbReference type="Gene3D" id="1.10.3290.10">
    <property type="entry name" value="Fido-like domain"/>
    <property type="match status" value="1"/>
</dbReference>
<dbReference type="Pfam" id="PF13776">
    <property type="entry name" value="DUF4172"/>
    <property type="match status" value="1"/>
</dbReference>
<dbReference type="InterPro" id="IPR040198">
    <property type="entry name" value="Fido_containing"/>
</dbReference>
<evidence type="ECO:0000256" key="1">
    <source>
        <dbReference type="PIRSR" id="PIRSR640198-1"/>
    </source>
</evidence>
<reference evidence="4 5" key="1">
    <citation type="submission" date="2017-03" db="EMBL/GenBank/DDBJ databases">
        <authorList>
            <person name="Afonso C.L."/>
            <person name="Miller P.J."/>
            <person name="Scott M.A."/>
            <person name="Spackman E."/>
            <person name="Goraichik I."/>
            <person name="Dimitrov K.M."/>
            <person name="Suarez D.L."/>
            <person name="Swayne D.E."/>
        </authorList>
    </citation>
    <scope>NUCLEOTIDE SEQUENCE [LARGE SCALE GENOMIC DNA]</scope>
    <source>
        <strain evidence="4 5">CECT 7745</strain>
    </source>
</reference>
<evidence type="ECO:0000313" key="5">
    <source>
        <dbReference type="Proteomes" id="UP000193224"/>
    </source>
</evidence>
<dbReference type="Pfam" id="PF02661">
    <property type="entry name" value="Fic"/>
    <property type="match status" value="1"/>
</dbReference>
<protein>
    <submittedName>
        <fullName evidence="4">Adenosine monophosphate-protein transferase SoFic</fullName>
        <ecNumber evidence="4">2.7.7.-</ecNumber>
    </submittedName>
</protein>
<evidence type="ECO:0000259" key="3">
    <source>
        <dbReference type="PROSITE" id="PS51459"/>
    </source>
</evidence>
<gene>
    <name evidence="4" type="ORF">ROA7745_04280</name>
</gene>
<organism evidence="4 5">
    <name type="scientific">Roseovarius aestuarii</name>
    <dbReference type="NCBI Taxonomy" id="475083"/>
    <lineage>
        <taxon>Bacteria</taxon>
        <taxon>Pseudomonadati</taxon>
        <taxon>Pseudomonadota</taxon>
        <taxon>Alphaproteobacteria</taxon>
        <taxon>Rhodobacterales</taxon>
        <taxon>Roseobacteraceae</taxon>
        <taxon>Roseovarius</taxon>
    </lineage>
</organism>
<dbReference type="AlphaFoldDB" id="A0A1X7BXS1"/>
<keyword evidence="4" id="KW-0548">Nucleotidyltransferase</keyword>
<name>A0A1X7BXS1_9RHOB</name>
<dbReference type="OrthoDB" id="9813719at2"/>
<keyword evidence="2" id="KW-0547">Nucleotide-binding</keyword>
<dbReference type="Proteomes" id="UP000193224">
    <property type="component" value="Unassembled WGS sequence"/>
</dbReference>
<keyword evidence="2" id="KW-0067">ATP-binding</keyword>
<proteinExistence type="predicted"/>
<evidence type="ECO:0000256" key="2">
    <source>
        <dbReference type="PIRSR" id="PIRSR640198-2"/>
    </source>
</evidence>
<evidence type="ECO:0000313" key="4">
    <source>
        <dbReference type="EMBL" id="SMC14413.1"/>
    </source>
</evidence>
<dbReference type="InterPro" id="IPR003812">
    <property type="entry name" value="Fido"/>
</dbReference>
<dbReference type="PANTHER" id="PTHR13504:SF33">
    <property type="entry name" value="FIC FAMILY PROTEIN"/>
    <property type="match status" value="1"/>
</dbReference>
<keyword evidence="5" id="KW-1185">Reference proteome</keyword>
<feature type="active site" evidence="1">
    <location>
        <position position="197"/>
    </location>
</feature>
<dbReference type="SUPFAM" id="SSF140931">
    <property type="entry name" value="Fic-like"/>
    <property type="match status" value="1"/>
</dbReference>
<feature type="binding site" evidence="2">
    <location>
        <begin position="201"/>
        <end position="208"/>
    </location>
    <ligand>
        <name>ATP</name>
        <dbReference type="ChEBI" id="CHEBI:30616"/>
    </ligand>
</feature>
<feature type="binding site" evidence="2">
    <location>
        <begin position="236"/>
        <end position="237"/>
    </location>
    <ligand>
        <name>ATP</name>
        <dbReference type="ChEBI" id="CHEBI:30616"/>
    </ligand>
</feature>
<sequence length="360" mass="40076">MIHIWETPAWPNFSYNAAAIEPALAAAMRAIGEVAGLKAGLGSDDLEEFNRRQLVQEALSSFEIEGVTLNAAEIEASVIASLKHRERAALDRRSDAIVALMLSARGSASALDAKTLCEWHRLLFHGIEVEDLGQWRRFDIEIVRSAVAGSPDVIYKGLPPDRVDAEMGRFLSWLNNEITLALPARAAIAHLWFESIHPFSDGNGRIGRAIVEHIFATAQPLPFSLSRQIERDKRGYYTALQEGRKETQGQIEATPFVIWFLEALAAAADYARQEALFVVRRNRLFAQKAKVLNARQIKVLQLLFDQGEERVEMGLSAKFYRKMSKTSAPTATRDLGAMEKAGVLLRSEAGGRSTHYKVLY</sequence>
<dbReference type="InterPro" id="IPR036597">
    <property type="entry name" value="Fido-like_dom_sf"/>
</dbReference>
<dbReference type="EC" id="2.7.7.-" evidence="4"/>